<dbReference type="InterPro" id="IPR018711">
    <property type="entry name" value="NAGPA"/>
</dbReference>
<feature type="compositionally biased region" description="Basic and acidic residues" evidence="2">
    <location>
        <begin position="79"/>
        <end position="105"/>
    </location>
</feature>
<feature type="compositionally biased region" description="Gly residues" evidence="2">
    <location>
        <begin position="474"/>
        <end position="483"/>
    </location>
</feature>
<dbReference type="GO" id="GO:0033299">
    <property type="term" value="P:secretion of lysosomal enzymes"/>
    <property type="evidence" value="ECO:0007669"/>
    <property type="project" value="TreeGrafter"/>
</dbReference>
<organism evidence="5 6">
    <name type="scientific">Capsaspora owczarzaki (strain ATCC 30864)</name>
    <dbReference type="NCBI Taxonomy" id="595528"/>
    <lineage>
        <taxon>Eukaryota</taxon>
        <taxon>Filasterea</taxon>
        <taxon>Capsaspora</taxon>
    </lineage>
</organism>
<dbReference type="eggNOG" id="ENOG502QRY5">
    <property type="taxonomic scope" value="Eukaryota"/>
</dbReference>
<evidence type="ECO:0000313" key="6">
    <source>
        <dbReference type="Proteomes" id="UP000008743"/>
    </source>
</evidence>
<feature type="region of interest" description="Disordered" evidence="2">
    <location>
        <begin position="525"/>
        <end position="582"/>
    </location>
</feature>
<feature type="compositionally biased region" description="Acidic residues" evidence="2">
    <location>
        <begin position="765"/>
        <end position="783"/>
    </location>
</feature>
<protein>
    <submittedName>
        <fullName evidence="5">N-acetylglucosamine-1-phosphodiester alpha-N-acetylglucosaminidase</fullName>
    </submittedName>
</protein>
<sequence length="783" mass="82659">MRPLRRQATRRRTGILLAAAALTIAMLAVASVARVSGAKAAEGGESLLEGAVPVPPPQQPGRVGEQHDLPPYPDAQLDETGHGLHESHPRAQAARRELVRMERERLARRRRRREDNATTAATVEDGDSTADPPLFETFRASVIQGVLPTISYLEDAVPSSGRLVPAHYSVADDPLRTFSIEEPVLGCSNTSNHRELTSVTAKHNQCIIAGNAGFFGVSNGMCHGNLISDGQLVQNTGRQNANFGIRRDGTIVVGYLTSNEIAEIEASDNPFQQLVAGVVWLVRDGEPYIDESSAMEDMSVQETGITFVSVRSGRAALGHDADGRVVLYQVDGKTNVRGVNLYELAELLIKRGVRNAINLDGGGSMTSVLNNQVVSYPSDTCKVDPSTKCERTVTTIVCLHDARCDPVDCSGHGTCRGVSKQNALDGTVGTCDCEFGWRPPSCSVPVDPCVDADYEDYLDWYAATHNNTLPTDNTGGGDAGGGDVPDNDRRRLYFAPDAMVGRREDPPSASTTAAALLSSALASVTPSSATPSSATPSSATPSSHTPSVTPSSHTPSSHTPSSATPFITTLHPRPPPRYAGPGRRTCSCNAGQYGNGTFCQAIPAPCPVYSATPSVTPTDSGSNSFVNPECVPWAYWLTAVAGVALGSIAVSLWLLLTRSKVRRPHPGGPRESNGEALSTKASPPRIRIGSASSGSSSGEADGDITSLSPPSPFLDDELAQASATPGAVMAMTTFVKRVVGSQSKSKSHGAGPPFHKLTGQADTEPLVEDDNDDDDDDDDDVFA</sequence>
<keyword evidence="3" id="KW-0812">Transmembrane</keyword>
<dbReference type="PROSITE" id="PS01186">
    <property type="entry name" value="EGF_2"/>
    <property type="match status" value="1"/>
</dbReference>
<keyword evidence="1" id="KW-1015">Disulfide bond</keyword>
<dbReference type="PANTHER" id="PTHR40446:SF2">
    <property type="entry name" value="N-ACETYLGLUCOSAMINE-1-PHOSPHODIESTER ALPHA-N-ACETYLGLUCOSAMINIDASE"/>
    <property type="match status" value="1"/>
</dbReference>
<evidence type="ECO:0000256" key="2">
    <source>
        <dbReference type="SAM" id="MobiDB-lite"/>
    </source>
</evidence>
<evidence type="ECO:0000256" key="1">
    <source>
        <dbReference type="PROSITE-ProRule" id="PRU00076"/>
    </source>
</evidence>
<feature type="region of interest" description="Disordered" evidence="2">
    <location>
        <begin position="661"/>
        <end position="717"/>
    </location>
</feature>
<keyword evidence="6" id="KW-1185">Reference proteome</keyword>
<reference evidence="6" key="1">
    <citation type="submission" date="2011-02" db="EMBL/GenBank/DDBJ databases">
        <title>The Genome Sequence of Capsaspora owczarzaki ATCC 30864.</title>
        <authorList>
            <person name="Russ C."/>
            <person name="Cuomo C."/>
            <person name="Burger G."/>
            <person name="Gray M.W."/>
            <person name="Holland P.W.H."/>
            <person name="King N."/>
            <person name="Lang F.B.F."/>
            <person name="Roger A.J."/>
            <person name="Ruiz-Trillo I."/>
            <person name="Young S.K."/>
            <person name="Zeng Q."/>
            <person name="Gargeya S."/>
            <person name="Alvarado L."/>
            <person name="Berlin A."/>
            <person name="Chapman S.B."/>
            <person name="Chen Z."/>
            <person name="Freedman E."/>
            <person name="Gellesch M."/>
            <person name="Goldberg J."/>
            <person name="Griggs A."/>
            <person name="Gujja S."/>
            <person name="Heilman E."/>
            <person name="Heiman D."/>
            <person name="Howarth C."/>
            <person name="Mehta T."/>
            <person name="Neiman D."/>
            <person name="Pearson M."/>
            <person name="Roberts A."/>
            <person name="Saif S."/>
            <person name="Shea T."/>
            <person name="Shenoy N."/>
            <person name="Sisk P."/>
            <person name="Stolte C."/>
            <person name="Sykes S."/>
            <person name="White J."/>
            <person name="Yandava C."/>
            <person name="Haas B."/>
            <person name="Nusbaum C."/>
            <person name="Birren B."/>
        </authorList>
    </citation>
    <scope>NUCLEOTIDE SEQUENCE</scope>
    <source>
        <strain evidence="6">ATCC 30864</strain>
    </source>
</reference>
<dbReference type="InterPro" id="IPR000742">
    <property type="entry name" value="EGF"/>
</dbReference>
<accession>A0A0D2UE31</accession>
<feature type="region of interest" description="Disordered" evidence="2">
    <location>
        <begin position="739"/>
        <end position="783"/>
    </location>
</feature>
<dbReference type="EMBL" id="KE346365">
    <property type="protein sequence ID" value="KJE93371.1"/>
    <property type="molecule type" value="Genomic_DNA"/>
</dbReference>
<dbReference type="STRING" id="595528.A0A0D2UE31"/>
<evidence type="ECO:0000256" key="3">
    <source>
        <dbReference type="SAM" id="Phobius"/>
    </source>
</evidence>
<feature type="disulfide bond" evidence="1">
    <location>
        <begin position="433"/>
        <end position="442"/>
    </location>
</feature>
<feature type="region of interest" description="Disordered" evidence="2">
    <location>
        <begin position="47"/>
        <end position="132"/>
    </location>
</feature>
<dbReference type="InParanoid" id="A0A0D2UE31"/>
<comment type="caution">
    <text evidence="1">Lacks conserved residue(s) required for the propagation of feature annotation.</text>
</comment>
<feature type="transmembrane region" description="Helical" evidence="3">
    <location>
        <begin position="633"/>
        <end position="656"/>
    </location>
</feature>
<keyword evidence="1" id="KW-0245">EGF-like domain</keyword>
<proteinExistence type="predicted"/>
<evidence type="ECO:0000259" key="4">
    <source>
        <dbReference type="PROSITE" id="PS50026"/>
    </source>
</evidence>
<feature type="compositionally biased region" description="Low complexity" evidence="2">
    <location>
        <begin position="525"/>
        <end position="565"/>
    </location>
</feature>
<dbReference type="Proteomes" id="UP000008743">
    <property type="component" value="Unassembled WGS sequence"/>
</dbReference>
<keyword evidence="3" id="KW-0472">Membrane</keyword>
<dbReference type="PhylomeDB" id="A0A0D2UE31"/>
<gene>
    <name evidence="5" type="ORF">CAOG_004170</name>
</gene>
<keyword evidence="3" id="KW-1133">Transmembrane helix</keyword>
<dbReference type="Pfam" id="PF09992">
    <property type="entry name" value="NAGPA"/>
    <property type="match status" value="1"/>
</dbReference>
<dbReference type="PANTHER" id="PTHR40446">
    <property type="entry name" value="N-ACETYLGLUCOSAMINE-1-PHOSPHODIESTER ALPHA-N-ACETYLGLUCOSAMINIDASE"/>
    <property type="match status" value="1"/>
</dbReference>
<name>A0A0D2UE31_CAPO3</name>
<evidence type="ECO:0000313" key="5">
    <source>
        <dbReference type="EMBL" id="KJE93371.1"/>
    </source>
</evidence>
<feature type="domain" description="EGF-like" evidence="4">
    <location>
        <begin position="400"/>
        <end position="443"/>
    </location>
</feature>
<dbReference type="PROSITE" id="PS50026">
    <property type="entry name" value="EGF_3"/>
    <property type="match status" value="1"/>
</dbReference>
<dbReference type="AlphaFoldDB" id="A0A0D2UE31"/>
<feature type="region of interest" description="Disordered" evidence="2">
    <location>
        <begin position="467"/>
        <end position="489"/>
    </location>
</feature>
<feature type="compositionally biased region" description="Low complexity" evidence="2">
    <location>
        <begin position="689"/>
        <end position="699"/>
    </location>
</feature>
<dbReference type="OrthoDB" id="192253at2759"/>